<evidence type="ECO:0000256" key="5">
    <source>
        <dbReference type="ARBA" id="ARBA00034496"/>
    </source>
</evidence>
<dbReference type="RefSeq" id="WP_055741984.1">
    <property type="nucleotide sequence ID" value="NZ_JAAIWL010000024.1"/>
</dbReference>
<keyword evidence="7" id="KW-1185">Reference proteome</keyword>
<evidence type="ECO:0000313" key="6">
    <source>
        <dbReference type="EMBL" id="KQL50381.1"/>
    </source>
</evidence>
<dbReference type="InterPro" id="IPR009050">
    <property type="entry name" value="Globin-like_sf"/>
</dbReference>
<dbReference type="GO" id="GO:0020037">
    <property type="term" value="F:heme binding"/>
    <property type="evidence" value="ECO:0007669"/>
    <property type="project" value="InterPro"/>
</dbReference>
<keyword evidence="4" id="KW-0408">Iron</keyword>
<dbReference type="InterPro" id="IPR012292">
    <property type="entry name" value="Globin/Proto"/>
</dbReference>
<dbReference type="PANTHER" id="PTHR47366:SF1">
    <property type="entry name" value="TWO-ON-TWO HEMOGLOBIN-3"/>
    <property type="match status" value="1"/>
</dbReference>
<evidence type="ECO:0000313" key="7">
    <source>
        <dbReference type="Proteomes" id="UP000051888"/>
    </source>
</evidence>
<evidence type="ECO:0000256" key="3">
    <source>
        <dbReference type="ARBA" id="ARBA00022723"/>
    </source>
</evidence>
<reference evidence="6 7" key="1">
    <citation type="submission" date="2015-09" db="EMBL/GenBank/DDBJ databases">
        <title>Genome sequencing project for genomic taxonomy and phylogenomics of Bacillus-like bacteria.</title>
        <authorList>
            <person name="Liu B."/>
            <person name="Wang J."/>
            <person name="Zhu Y."/>
            <person name="Liu G."/>
            <person name="Chen Q."/>
            <person name="Chen Z."/>
            <person name="Lan J."/>
            <person name="Che J."/>
            <person name="Ge C."/>
            <person name="Shi H."/>
            <person name="Pan Z."/>
            <person name="Liu X."/>
        </authorList>
    </citation>
    <scope>NUCLEOTIDE SEQUENCE [LARGE SCALE GENOMIC DNA]</scope>
    <source>
        <strain evidence="6 7">LMG 18435</strain>
    </source>
</reference>
<dbReference type="GO" id="GO:0046872">
    <property type="term" value="F:metal ion binding"/>
    <property type="evidence" value="ECO:0007669"/>
    <property type="project" value="UniProtKB-KW"/>
</dbReference>
<proteinExistence type="inferred from homology"/>
<keyword evidence="1" id="KW-0813">Transport</keyword>
<evidence type="ECO:0000256" key="1">
    <source>
        <dbReference type="ARBA" id="ARBA00022448"/>
    </source>
</evidence>
<dbReference type="GO" id="GO:0019825">
    <property type="term" value="F:oxygen binding"/>
    <property type="evidence" value="ECO:0007669"/>
    <property type="project" value="InterPro"/>
</dbReference>
<dbReference type="PATRIC" id="fig|157838.3.peg.4862"/>
<dbReference type="AlphaFoldDB" id="A0A0Q3WS98"/>
<sequence length="130" mass="15142">MEPRLQTLYEQIGGETIERLVKSFYPKVYADPDLSPIFQGDMNEIMRKQRMFLTQFTGGPTLYSQEFGPPAMRQRHLPHEITPKRAQCWLRCMWAAFQDVGLDKHPTGLFFFDRLKQVAAIMINTEDTDA</sequence>
<gene>
    <name evidence="6" type="ORF">AN964_22195</name>
</gene>
<dbReference type="Proteomes" id="UP000051888">
    <property type="component" value="Unassembled WGS sequence"/>
</dbReference>
<dbReference type="InterPro" id="IPR044203">
    <property type="entry name" value="GlbO/GLB3-like"/>
</dbReference>
<evidence type="ECO:0000256" key="4">
    <source>
        <dbReference type="ARBA" id="ARBA00023004"/>
    </source>
</evidence>
<dbReference type="InterPro" id="IPR001486">
    <property type="entry name" value="Hemoglobin_trunc"/>
</dbReference>
<dbReference type="EMBL" id="LJJC01000015">
    <property type="protein sequence ID" value="KQL50381.1"/>
    <property type="molecule type" value="Genomic_DNA"/>
</dbReference>
<dbReference type="Pfam" id="PF01152">
    <property type="entry name" value="Bac_globin"/>
    <property type="match status" value="1"/>
</dbReference>
<comment type="caution">
    <text evidence="6">The sequence shown here is derived from an EMBL/GenBank/DDBJ whole genome shotgun (WGS) entry which is preliminary data.</text>
</comment>
<dbReference type="SUPFAM" id="SSF46458">
    <property type="entry name" value="Globin-like"/>
    <property type="match status" value="1"/>
</dbReference>
<dbReference type="GO" id="GO:0005344">
    <property type="term" value="F:oxygen carrier activity"/>
    <property type="evidence" value="ECO:0007669"/>
    <property type="project" value="InterPro"/>
</dbReference>
<dbReference type="PANTHER" id="PTHR47366">
    <property type="entry name" value="TWO-ON-TWO HEMOGLOBIN-3"/>
    <property type="match status" value="1"/>
</dbReference>
<dbReference type="OrthoDB" id="9790913at2"/>
<dbReference type="Gene3D" id="1.10.490.10">
    <property type="entry name" value="Globins"/>
    <property type="match status" value="1"/>
</dbReference>
<evidence type="ECO:0000256" key="2">
    <source>
        <dbReference type="ARBA" id="ARBA00022617"/>
    </source>
</evidence>
<protein>
    <submittedName>
        <fullName evidence="6">Globin</fullName>
    </submittedName>
</protein>
<name>A0A0Q3WS98_9BACI</name>
<keyword evidence="3" id="KW-0479">Metal-binding</keyword>
<accession>A0A0Q3WS98</accession>
<organism evidence="6 7">
    <name type="scientific">Heyndrickxia shackletonii</name>
    <dbReference type="NCBI Taxonomy" id="157838"/>
    <lineage>
        <taxon>Bacteria</taxon>
        <taxon>Bacillati</taxon>
        <taxon>Bacillota</taxon>
        <taxon>Bacilli</taxon>
        <taxon>Bacillales</taxon>
        <taxon>Bacillaceae</taxon>
        <taxon>Heyndrickxia</taxon>
    </lineage>
</organism>
<comment type="similarity">
    <text evidence="5">Belongs to the truncated hemoglobin family. Group II subfamily.</text>
</comment>
<keyword evidence="2" id="KW-0349">Heme</keyword>
<dbReference type="STRING" id="157838.AN964_22195"/>